<feature type="transmembrane region" description="Helical" evidence="1">
    <location>
        <begin position="310"/>
        <end position="332"/>
    </location>
</feature>
<organism evidence="5 6">
    <name type="scientific">Aphanomyces stellatus</name>
    <dbReference type="NCBI Taxonomy" id="120398"/>
    <lineage>
        <taxon>Eukaryota</taxon>
        <taxon>Sar</taxon>
        <taxon>Stramenopiles</taxon>
        <taxon>Oomycota</taxon>
        <taxon>Saprolegniomycetes</taxon>
        <taxon>Saprolegniales</taxon>
        <taxon>Verrucalvaceae</taxon>
        <taxon>Aphanomyces</taxon>
    </lineage>
</organism>
<protein>
    <submittedName>
        <fullName evidence="5">Aste57867_2325 protein</fullName>
    </submittedName>
</protein>
<dbReference type="AlphaFoldDB" id="A0A485KCH6"/>
<feature type="transmembrane region" description="Helical" evidence="1">
    <location>
        <begin position="344"/>
        <end position="365"/>
    </location>
</feature>
<dbReference type="GO" id="GO:0000271">
    <property type="term" value="P:polysaccharide biosynthetic process"/>
    <property type="evidence" value="ECO:0007669"/>
    <property type="project" value="TreeGrafter"/>
</dbReference>
<evidence type="ECO:0000256" key="1">
    <source>
        <dbReference type="SAM" id="Phobius"/>
    </source>
</evidence>
<keyword evidence="1" id="KW-0812">Transmembrane</keyword>
<feature type="transmembrane region" description="Helical" evidence="1">
    <location>
        <begin position="129"/>
        <end position="149"/>
    </location>
</feature>
<name>A0A485KCH6_9STRA</name>
<dbReference type="InterPro" id="IPR043968">
    <property type="entry name" value="SGNH"/>
</dbReference>
<evidence type="ECO:0000313" key="5">
    <source>
        <dbReference type="EMBL" id="VFT79527.1"/>
    </source>
</evidence>
<evidence type="ECO:0000259" key="3">
    <source>
        <dbReference type="Pfam" id="PF19040"/>
    </source>
</evidence>
<reference evidence="5 6" key="1">
    <citation type="submission" date="2019-03" db="EMBL/GenBank/DDBJ databases">
        <authorList>
            <person name="Gaulin E."/>
            <person name="Dumas B."/>
        </authorList>
    </citation>
    <scope>NUCLEOTIDE SEQUENCE [LARGE SCALE GENOMIC DNA]</scope>
    <source>
        <strain evidence="5">CBS 568.67</strain>
    </source>
</reference>
<dbReference type="EMBL" id="CAADRA010000259">
    <property type="protein sequence ID" value="VFT79527.1"/>
    <property type="molecule type" value="Genomic_DNA"/>
</dbReference>
<evidence type="ECO:0000313" key="6">
    <source>
        <dbReference type="Proteomes" id="UP000332933"/>
    </source>
</evidence>
<feature type="transmembrane region" description="Helical" evidence="1">
    <location>
        <begin position="411"/>
        <end position="432"/>
    </location>
</feature>
<feature type="transmembrane region" description="Helical" evidence="1">
    <location>
        <begin position="377"/>
        <end position="399"/>
    </location>
</feature>
<keyword evidence="1" id="KW-1133">Transmembrane helix</keyword>
<reference evidence="4" key="2">
    <citation type="submission" date="2019-06" db="EMBL/GenBank/DDBJ databases">
        <title>Genomics analysis of Aphanomyces spp. identifies a new class of oomycete effector associated with host adaptation.</title>
        <authorList>
            <person name="Gaulin E."/>
        </authorList>
    </citation>
    <scope>NUCLEOTIDE SEQUENCE</scope>
    <source>
        <strain evidence="4">CBS 578.67</strain>
    </source>
</reference>
<feature type="domain" description="SGNH" evidence="3">
    <location>
        <begin position="505"/>
        <end position="733"/>
    </location>
</feature>
<gene>
    <name evidence="5" type="primary">Aste57867_2325</name>
    <name evidence="4" type="ORF">As57867_002320</name>
    <name evidence="5" type="ORF">ASTE57867_2325</name>
</gene>
<dbReference type="GO" id="GO:0016747">
    <property type="term" value="F:acyltransferase activity, transferring groups other than amino-acyl groups"/>
    <property type="evidence" value="ECO:0007669"/>
    <property type="project" value="InterPro"/>
</dbReference>
<dbReference type="PANTHER" id="PTHR23028">
    <property type="entry name" value="ACETYLTRANSFERASE"/>
    <property type="match status" value="1"/>
</dbReference>
<dbReference type="OrthoDB" id="207378at2759"/>
<dbReference type="PANTHER" id="PTHR23028:SF53">
    <property type="entry name" value="ACYL_TRANSF_3 DOMAIN-CONTAINING PROTEIN"/>
    <property type="match status" value="1"/>
</dbReference>
<feature type="transmembrane region" description="Helical" evidence="1">
    <location>
        <begin position="254"/>
        <end position="272"/>
    </location>
</feature>
<dbReference type="Proteomes" id="UP000332933">
    <property type="component" value="Unassembled WGS sequence"/>
</dbReference>
<feature type="transmembrane region" description="Helical" evidence="1">
    <location>
        <begin position="284"/>
        <end position="304"/>
    </location>
</feature>
<keyword evidence="1" id="KW-0472">Membrane</keyword>
<feature type="transmembrane region" description="Helical" evidence="1">
    <location>
        <begin position="220"/>
        <end position="242"/>
    </location>
</feature>
<keyword evidence="6" id="KW-1185">Reference proteome</keyword>
<accession>A0A485KCH6</accession>
<sequence length="746" mass="82545">MEGSTFSTVHIPPLGSPTEEDMFVETTTPNRIMSEVPASPRKRIDMEPTPSTTTHHLITYRPDIDGLRALAVIPVVIFHAYPKALPGGFIGVDIFFVISGYLISSILFKEHTKGTFTYADFYSRRIRRIFPALILVLAFSLTMGCLWFLAKSLKAMAATLVASTLFGANLQLMTVKQGYADATLVGDNPLLHLWSLGVEEQFYIFWPVFASLVVRMHPRVAFAIQLLVLALSFICNLALLNYDHKYAFYFPLSRFWQMAIGGLLAYVNLPLFHWSYKPALLKPAISTVISIVGLAAIVTGLAVIDEAMAFPGFWALLPTVGAVALIAAGPVTPFNKYMLGSPPLVFIGTISYPLYLWHWPLLVFARVHYPVDAVRPWFWEPSSMVLVSFVLSVATMYVVEVNLRRRKSRVLTGALCGLVVLLLALSVFVYSFPDTFSSSSRLAATVATHDGTVITEPQPNWSKPPRETQPTVASLQVTEGMFNYTGWDLLEEGSIDYMPKVLNPTSTGPVVVILGDSHANMLAPRFAYLFNLAQAANKSFPKVYLRGRSNLPTLSCTAEHASDVDFVHRVQPNVVFYSSFWLKFLRGHGQATQAANDPKCCLAGWDDPCDYQSLADVHELLGRLQAEMAALTKAGTKVFMAGSNPFGDAFHWKNMASGGKVAAVAPVNLSAFRKTHERMIALIERTAKTANATIVDLSDNQCFDDVCEVVSMREGQPPLWDTDHVRPYFAKYYLSSLDKVIAAAYE</sequence>
<dbReference type="GO" id="GO:0016020">
    <property type="term" value="C:membrane"/>
    <property type="evidence" value="ECO:0007669"/>
    <property type="project" value="TreeGrafter"/>
</dbReference>
<dbReference type="Pfam" id="PF01757">
    <property type="entry name" value="Acyl_transf_3"/>
    <property type="match status" value="1"/>
</dbReference>
<dbReference type="InterPro" id="IPR002656">
    <property type="entry name" value="Acyl_transf_3_dom"/>
</dbReference>
<evidence type="ECO:0000313" key="4">
    <source>
        <dbReference type="EMBL" id="KAF0717378.1"/>
    </source>
</evidence>
<dbReference type="InterPro" id="IPR050879">
    <property type="entry name" value="Acyltransferase_3"/>
</dbReference>
<evidence type="ECO:0000259" key="2">
    <source>
        <dbReference type="Pfam" id="PF01757"/>
    </source>
</evidence>
<proteinExistence type="predicted"/>
<feature type="transmembrane region" description="Helical" evidence="1">
    <location>
        <begin position="88"/>
        <end position="108"/>
    </location>
</feature>
<dbReference type="EMBL" id="VJMH01000259">
    <property type="protein sequence ID" value="KAF0717378.1"/>
    <property type="molecule type" value="Genomic_DNA"/>
</dbReference>
<feature type="domain" description="Acyltransferase 3" evidence="2">
    <location>
        <begin position="63"/>
        <end position="398"/>
    </location>
</feature>
<dbReference type="Pfam" id="PF19040">
    <property type="entry name" value="SGNH"/>
    <property type="match status" value="1"/>
</dbReference>